<dbReference type="HAMAP" id="MF_00182">
    <property type="entry name" value="Formyl_trans"/>
    <property type="match status" value="1"/>
</dbReference>
<dbReference type="Gene3D" id="3.40.50.12230">
    <property type="match status" value="1"/>
</dbReference>
<evidence type="ECO:0000256" key="2">
    <source>
        <dbReference type="ARBA" id="ARBA00012261"/>
    </source>
</evidence>
<dbReference type="SUPFAM" id="SSF53328">
    <property type="entry name" value="Formyltransferase"/>
    <property type="match status" value="1"/>
</dbReference>
<evidence type="ECO:0000256" key="1">
    <source>
        <dbReference type="ARBA" id="ARBA00010699"/>
    </source>
</evidence>
<feature type="binding site" evidence="5">
    <location>
        <begin position="108"/>
        <end position="111"/>
    </location>
    <ligand>
        <name>(6S)-5,6,7,8-tetrahydrofolate</name>
        <dbReference type="ChEBI" id="CHEBI:57453"/>
    </ligand>
</feature>
<reference evidence="8 9" key="1">
    <citation type="submission" date="2019-07" db="EMBL/GenBank/DDBJ databases">
        <title>Genomic Encyclopedia of Archaeal and Bacterial Type Strains, Phase II (KMG-II): from individual species to whole genera.</title>
        <authorList>
            <person name="Goeker M."/>
        </authorList>
    </citation>
    <scope>NUCLEOTIDE SEQUENCE [LARGE SCALE GENOMIC DNA]</scope>
    <source>
        <strain evidence="8 9">DSM 21935</strain>
    </source>
</reference>
<evidence type="ECO:0000259" key="6">
    <source>
        <dbReference type="Pfam" id="PF00551"/>
    </source>
</evidence>
<comment type="catalytic activity">
    <reaction evidence="5">
        <text>L-methionyl-tRNA(fMet) + (6R)-10-formyltetrahydrofolate = N-formyl-L-methionyl-tRNA(fMet) + (6S)-5,6,7,8-tetrahydrofolate + H(+)</text>
        <dbReference type="Rhea" id="RHEA:24380"/>
        <dbReference type="Rhea" id="RHEA-COMP:9952"/>
        <dbReference type="Rhea" id="RHEA-COMP:9953"/>
        <dbReference type="ChEBI" id="CHEBI:15378"/>
        <dbReference type="ChEBI" id="CHEBI:57453"/>
        <dbReference type="ChEBI" id="CHEBI:78530"/>
        <dbReference type="ChEBI" id="CHEBI:78844"/>
        <dbReference type="ChEBI" id="CHEBI:195366"/>
        <dbReference type="EC" id="2.1.2.9"/>
    </reaction>
</comment>
<dbReference type="Pfam" id="PF00551">
    <property type="entry name" value="Formyl_trans_N"/>
    <property type="match status" value="1"/>
</dbReference>
<feature type="domain" description="Formyl transferase N-terminal" evidence="6">
    <location>
        <begin position="1"/>
        <end position="178"/>
    </location>
</feature>
<feature type="domain" description="Formyl transferase C-terminal" evidence="7">
    <location>
        <begin position="203"/>
        <end position="297"/>
    </location>
</feature>
<dbReference type="OrthoDB" id="9802815at2"/>
<comment type="caution">
    <text evidence="8">The sequence shown here is derived from an EMBL/GenBank/DDBJ whole genome shotgun (WGS) entry which is preliminary data.</text>
</comment>
<dbReference type="PANTHER" id="PTHR11138:SF5">
    <property type="entry name" value="METHIONYL-TRNA FORMYLTRANSFERASE, MITOCHONDRIAL"/>
    <property type="match status" value="1"/>
</dbReference>
<protein>
    <recommendedName>
        <fullName evidence="2 5">Methionyl-tRNA formyltransferase</fullName>
        <ecNumber evidence="2 5">2.1.2.9</ecNumber>
    </recommendedName>
</protein>
<accession>A0A5D3YIE3</accession>
<evidence type="ECO:0000256" key="5">
    <source>
        <dbReference type="HAMAP-Rule" id="MF_00182"/>
    </source>
</evidence>
<evidence type="ECO:0000313" key="9">
    <source>
        <dbReference type="Proteomes" id="UP000324595"/>
    </source>
</evidence>
<keyword evidence="4 5" id="KW-0648">Protein biosynthesis</keyword>
<dbReference type="CDD" id="cd08704">
    <property type="entry name" value="Met_tRNA_FMT_C"/>
    <property type="match status" value="1"/>
</dbReference>
<dbReference type="InterPro" id="IPR011034">
    <property type="entry name" value="Formyl_transferase-like_C_sf"/>
</dbReference>
<dbReference type="InterPro" id="IPR005794">
    <property type="entry name" value="Fmt"/>
</dbReference>
<dbReference type="AlphaFoldDB" id="A0A5D3YIE3"/>
<evidence type="ECO:0000313" key="8">
    <source>
        <dbReference type="EMBL" id="TYP92000.1"/>
    </source>
</evidence>
<evidence type="ECO:0000256" key="4">
    <source>
        <dbReference type="ARBA" id="ARBA00022917"/>
    </source>
</evidence>
<comment type="function">
    <text evidence="5">Attaches a formyl group to the free amino group of methionyl-tRNA(fMet). The formyl group appears to play a dual role in the initiator identity of N-formylmethionyl-tRNA by promoting its recognition by IF2 and preventing the misappropriation of this tRNA by the elongation apparatus.</text>
</comment>
<sequence length="304" mass="33971">MRIVFMGSPDFAIPSLEKLHQSEHEIVSVVSNVDKRRGRGSQTHPTKVKKRALELDLPVIEVEELDDPEFYEQLELLDADLFVVVAFRILPPNILSLPKKGSINLHASLLPKYRGAAPIHWAVMNGEEQTGCTVFFLDEEVDTGNIIKQKKTEIGDNETTGDVYKRLKEQGSEALLQSVQEIAADEYETIPQDDSEATPAPKLFTDDCEIDFHEPAESVHNKIRGLSPFPTAWSTLDGLKFNMYRSEVGPDISLKKGQLEVRNGDLLVGCEPGTVVLREVQLEGKRRMSGIDFMNGYHGTGQLK</sequence>
<dbReference type="NCBIfam" id="TIGR00460">
    <property type="entry name" value="fmt"/>
    <property type="match status" value="1"/>
</dbReference>
<dbReference type="RefSeq" id="WP_148899570.1">
    <property type="nucleotide sequence ID" value="NZ_VNHY01000004.1"/>
</dbReference>
<keyword evidence="3 5" id="KW-0808">Transferase</keyword>
<dbReference type="InterPro" id="IPR005793">
    <property type="entry name" value="Formyl_trans_C"/>
</dbReference>
<dbReference type="EMBL" id="VNHY01000004">
    <property type="protein sequence ID" value="TYP92000.1"/>
    <property type="molecule type" value="Genomic_DNA"/>
</dbReference>
<dbReference type="GO" id="GO:0004479">
    <property type="term" value="F:methionyl-tRNA formyltransferase activity"/>
    <property type="evidence" value="ECO:0007669"/>
    <property type="project" value="UniProtKB-UniRule"/>
</dbReference>
<dbReference type="InterPro" id="IPR002376">
    <property type="entry name" value="Formyl_transf_N"/>
</dbReference>
<dbReference type="PANTHER" id="PTHR11138">
    <property type="entry name" value="METHIONYL-TRNA FORMYLTRANSFERASE"/>
    <property type="match status" value="1"/>
</dbReference>
<evidence type="ECO:0000256" key="3">
    <source>
        <dbReference type="ARBA" id="ARBA00022679"/>
    </source>
</evidence>
<evidence type="ECO:0000259" key="7">
    <source>
        <dbReference type="Pfam" id="PF02911"/>
    </source>
</evidence>
<name>A0A5D3YIE3_9BACT</name>
<dbReference type="EC" id="2.1.2.9" evidence="2 5"/>
<dbReference type="InterPro" id="IPR044135">
    <property type="entry name" value="Met-tRNA-FMT_C"/>
</dbReference>
<dbReference type="CDD" id="cd08646">
    <property type="entry name" value="FMT_core_Met-tRNA-FMT_N"/>
    <property type="match status" value="1"/>
</dbReference>
<dbReference type="InterPro" id="IPR041711">
    <property type="entry name" value="Met-tRNA-FMT_N"/>
</dbReference>
<comment type="similarity">
    <text evidence="1 5">Belongs to the Fmt family.</text>
</comment>
<gene>
    <name evidence="5" type="primary">fmt</name>
    <name evidence="8" type="ORF">LX73_2243</name>
</gene>
<dbReference type="Proteomes" id="UP000324595">
    <property type="component" value="Unassembled WGS sequence"/>
</dbReference>
<organism evidence="8 9">
    <name type="scientific">Fodinibius salinus</name>
    <dbReference type="NCBI Taxonomy" id="860790"/>
    <lineage>
        <taxon>Bacteria</taxon>
        <taxon>Pseudomonadati</taxon>
        <taxon>Balneolota</taxon>
        <taxon>Balneolia</taxon>
        <taxon>Balneolales</taxon>
        <taxon>Balneolaceae</taxon>
        <taxon>Fodinibius</taxon>
    </lineage>
</organism>
<dbReference type="GO" id="GO:0005829">
    <property type="term" value="C:cytosol"/>
    <property type="evidence" value="ECO:0007669"/>
    <property type="project" value="TreeGrafter"/>
</dbReference>
<dbReference type="InterPro" id="IPR036477">
    <property type="entry name" value="Formyl_transf_N_sf"/>
</dbReference>
<keyword evidence="9" id="KW-1185">Reference proteome</keyword>
<proteinExistence type="inferred from homology"/>
<dbReference type="SUPFAM" id="SSF50486">
    <property type="entry name" value="FMT C-terminal domain-like"/>
    <property type="match status" value="1"/>
</dbReference>
<dbReference type="Pfam" id="PF02911">
    <property type="entry name" value="Formyl_trans_C"/>
    <property type="match status" value="1"/>
</dbReference>